<feature type="domain" description="Glycosyl transferase family 28 C-terminal" evidence="1">
    <location>
        <begin position="269"/>
        <end position="392"/>
    </location>
</feature>
<comment type="caution">
    <text evidence="2">The sequence shown here is derived from an EMBL/GenBank/DDBJ whole genome shotgun (WGS) entry which is preliminary data.</text>
</comment>
<keyword evidence="3" id="KW-1185">Reference proteome</keyword>
<dbReference type="PANTHER" id="PTHR43025:SF3">
    <property type="entry name" value="MONOGALACTOSYLDIACYLGLYCEROL SYNTHASE 1, CHLOROPLASTIC"/>
    <property type="match status" value="1"/>
</dbReference>
<evidence type="ECO:0000313" key="2">
    <source>
        <dbReference type="EMBL" id="GAA0761230.1"/>
    </source>
</evidence>
<reference evidence="2 3" key="1">
    <citation type="journal article" date="2019" name="Int. J. Syst. Evol. Microbiol.">
        <title>The Global Catalogue of Microorganisms (GCM) 10K type strain sequencing project: providing services to taxonomists for standard genome sequencing and annotation.</title>
        <authorList>
            <consortium name="The Broad Institute Genomics Platform"/>
            <consortium name="The Broad Institute Genome Sequencing Center for Infectious Disease"/>
            <person name="Wu L."/>
            <person name="Ma J."/>
        </authorList>
    </citation>
    <scope>NUCLEOTIDE SEQUENCE [LARGE SCALE GENOMIC DNA]</scope>
    <source>
        <strain evidence="2 3">JCM 15503</strain>
    </source>
</reference>
<dbReference type="InterPro" id="IPR050519">
    <property type="entry name" value="Glycosyltransf_28_UgtP"/>
</dbReference>
<proteinExistence type="predicted"/>
<dbReference type="Pfam" id="PF04101">
    <property type="entry name" value="Glyco_tran_28_C"/>
    <property type="match status" value="1"/>
</dbReference>
<dbReference type="PANTHER" id="PTHR43025">
    <property type="entry name" value="MONOGALACTOSYLDIACYLGLYCEROL SYNTHASE"/>
    <property type="match status" value="1"/>
</dbReference>
<gene>
    <name evidence="2" type="ORF">GCM10009107_44760</name>
</gene>
<accession>A0ABN1KBC7</accession>
<dbReference type="EMBL" id="BAAAEW010000026">
    <property type="protein sequence ID" value="GAA0761230.1"/>
    <property type="molecule type" value="Genomic_DNA"/>
</dbReference>
<evidence type="ECO:0000313" key="3">
    <source>
        <dbReference type="Proteomes" id="UP001500279"/>
    </source>
</evidence>
<name>A0ABN1KBC7_9BURK</name>
<dbReference type="Gene3D" id="3.40.50.2000">
    <property type="entry name" value="Glycogen Phosphorylase B"/>
    <property type="match status" value="1"/>
</dbReference>
<dbReference type="SUPFAM" id="SSF53756">
    <property type="entry name" value="UDP-Glycosyltransferase/glycogen phosphorylase"/>
    <property type="match status" value="1"/>
</dbReference>
<protein>
    <submittedName>
        <fullName evidence="2">Glycosyltransferase</fullName>
    </submittedName>
</protein>
<sequence>MAHCPPRWLGRAHPRFTSLSRVHCKLPACMSIKKIALVYFNAGGGHRAAAMALQQVLQAPEQPPCEVRLVNLIELLDPPQRFKRATGLAPEDLYNLRLARGWTMGLAQELKLLQGMIRMAHPWLLRTLRAHWDATAPDLVVSLIPNFNRALYESVMASPGRRCATVMTDLADHPPHFWIEPGQPAQVLVCGTPRAAAQALAAGHAPAQVKRVSGMVLRPAFHGLAPLAADERAERQRALGLHSGRPIGLVMFGGQGSMQMLRIARGLPEVQLVLVCGHNARLATRLHALATAAPGGPHAVLGFVPDMAGLMQLADFFIGKPGPGSLSEAVQMGLPVVTFENRWTMPQERYNAHWVRNEGLGEVVDSVKAVPEGVARLLDQLPQRRSRVLQVRNRAVFEVAALLRELAGVSTAAAVEPALAVD</sequence>
<dbReference type="Proteomes" id="UP001500279">
    <property type="component" value="Unassembled WGS sequence"/>
</dbReference>
<dbReference type="InterPro" id="IPR007235">
    <property type="entry name" value="Glyco_trans_28_C"/>
</dbReference>
<evidence type="ECO:0000259" key="1">
    <source>
        <dbReference type="Pfam" id="PF04101"/>
    </source>
</evidence>
<organism evidence="2 3">
    <name type="scientific">Ideonella azotifigens</name>
    <dbReference type="NCBI Taxonomy" id="513160"/>
    <lineage>
        <taxon>Bacteria</taxon>
        <taxon>Pseudomonadati</taxon>
        <taxon>Pseudomonadota</taxon>
        <taxon>Betaproteobacteria</taxon>
        <taxon>Burkholderiales</taxon>
        <taxon>Sphaerotilaceae</taxon>
        <taxon>Ideonella</taxon>
    </lineage>
</organism>